<dbReference type="NCBIfam" id="TIGR04183">
    <property type="entry name" value="Por_Secre_tail"/>
    <property type="match status" value="1"/>
</dbReference>
<dbReference type="InterPro" id="IPR041286">
    <property type="entry name" value="MBG_2"/>
</dbReference>
<evidence type="ECO:0000256" key="2">
    <source>
        <dbReference type="ARBA" id="ARBA00022722"/>
    </source>
</evidence>
<dbReference type="GO" id="GO:0016787">
    <property type="term" value="F:hydrolase activity"/>
    <property type="evidence" value="ECO:0007669"/>
    <property type="project" value="UniProtKB-KW"/>
</dbReference>
<keyword evidence="7" id="KW-0255">Endonuclease</keyword>
<dbReference type="InterPro" id="IPR044925">
    <property type="entry name" value="His-Me_finger_sf"/>
</dbReference>
<keyword evidence="2" id="KW-0540">Nuclease</keyword>
<feature type="chain" id="PRO_5041971064" evidence="5">
    <location>
        <begin position="24"/>
        <end position="1627"/>
    </location>
</feature>
<proteinExistence type="inferred from homology"/>
<evidence type="ECO:0000259" key="6">
    <source>
        <dbReference type="PROSITE" id="PS51841"/>
    </source>
</evidence>
<dbReference type="Pfam" id="PF03372">
    <property type="entry name" value="Exo_endo_phos"/>
    <property type="match status" value="1"/>
</dbReference>
<dbReference type="Pfam" id="PF04231">
    <property type="entry name" value="Endonuclease_1"/>
    <property type="match status" value="1"/>
</dbReference>
<dbReference type="PANTHER" id="PTHR33607">
    <property type="entry name" value="ENDONUCLEASE-1"/>
    <property type="match status" value="1"/>
</dbReference>
<keyword evidence="5" id="KW-0732">Signal</keyword>
<organism evidence="7 8">
    <name type="scientific">Aureibacter tunicatorum</name>
    <dbReference type="NCBI Taxonomy" id="866807"/>
    <lineage>
        <taxon>Bacteria</taxon>
        <taxon>Pseudomonadati</taxon>
        <taxon>Bacteroidota</taxon>
        <taxon>Cytophagia</taxon>
        <taxon>Cytophagales</taxon>
        <taxon>Persicobacteraceae</taxon>
        <taxon>Aureibacter</taxon>
    </lineage>
</organism>
<dbReference type="PROSITE" id="PS51841">
    <property type="entry name" value="LTD"/>
    <property type="match status" value="1"/>
</dbReference>
<dbReference type="Gene3D" id="3.60.10.10">
    <property type="entry name" value="Endonuclease/exonuclease/phosphatase"/>
    <property type="match status" value="1"/>
</dbReference>
<protein>
    <submittedName>
        <fullName evidence="7">Endonuclease I/exonuclease III</fullName>
    </submittedName>
</protein>
<feature type="signal peptide" evidence="5">
    <location>
        <begin position="1"/>
        <end position="23"/>
    </location>
</feature>
<dbReference type="InterPro" id="IPR036691">
    <property type="entry name" value="Endo/exonu/phosph_ase_sf"/>
</dbReference>
<evidence type="ECO:0000256" key="4">
    <source>
        <dbReference type="SAM" id="MobiDB-lite"/>
    </source>
</evidence>
<accession>A0AAE3XS47</accession>
<dbReference type="GO" id="GO:0004519">
    <property type="term" value="F:endonuclease activity"/>
    <property type="evidence" value="ECO:0007669"/>
    <property type="project" value="UniProtKB-KW"/>
</dbReference>
<dbReference type="SUPFAM" id="SSF56219">
    <property type="entry name" value="DNase I-like"/>
    <property type="match status" value="1"/>
</dbReference>
<dbReference type="Gene3D" id="2.60.40.2340">
    <property type="match status" value="1"/>
</dbReference>
<dbReference type="Pfam" id="PF18962">
    <property type="entry name" value="Por_Secre_tail"/>
    <property type="match status" value="1"/>
</dbReference>
<keyword evidence="3" id="KW-0378">Hydrolase</keyword>
<gene>
    <name evidence="7" type="ORF">HNQ88_004699</name>
</gene>
<evidence type="ECO:0000256" key="1">
    <source>
        <dbReference type="ARBA" id="ARBA00006429"/>
    </source>
</evidence>
<feature type="region of interest" description="Disordered" evidence="4">
    <location>
        <begin position="189"/>
        <end position="208"/>
    </location>
</feature>
<dbReference type="Pfam" id="PF18676">
    <property type="entry name" value="MBG_2"/>
    <property type="match status" value="1"/>
</dbReference>
<sequence length="1627" mass="180699">MKLLNKLFFITALLCLMQSSLQAQILITQYYEGSSTNKWIELTNVGNDSIDLSQYQIALWAIGGSSGSINITGSPSNKKALAGILGANSSILLGKNNNGSEVPYIGADFFDASNVINFNGNDGIALLDLNNNILDMALNGINAKDKSYGRATSVNSQNPIFDSSEWVEYSRTDVQNAASDDPAYLGYFSSTSSNDSTDNSPPIWTNNTPSLATTNQNSAQISLSINEAGTIFYLIQAQNEVAPEISDLTANGETILISNAITLSIDSLQANANYTAYFIAKDDENQPNQQSTIASVNFFTADTTQNTGYDYIMPTLNTNTGRIIVAKTPKEYVVDATKHMVSVGFDINSNKYIDLESFYQSAVGTNGSTLKNAVKNIASKDHSLQNYSTVWSICEEGDEHPKNSSQVWQIYVEEGISKSAHVSGSTGWNREHVWAKSHGGFDTSVGRGTDAHHLRASDAQENSNRGSLDFAESNSGYTPPKSSKGDVARAIFYMALRYDMVVDNQVIGHSNGSARHGKLDDLLAWHNEDPVDPYEIRRNNVVYKYQNNRNPFIDHPELVEHIFGNKSTQNWDGGVTYDVPADSTIDTGNDSSEVVILYQESFDNELDWIFYNELGKNTWQKRDYQGNHYIQMSAYQGDSIEIDWAITPSINLDSTDAKLTFNSAWAYNGDDSLEVFITNNFDSLNPSSSNWTKLEAVIANDNLSAQHGWHASNEIDLSYYTGDVNFAFKYSGGTGNGSRTFRVDDVLIQGEKKEMDGSDGGDNSNRSVIYSEDFNNSHYWEFYSSAGKNTWLDKTYQDTKYIQMSAYKGDINETDWAISPSINLSYFSEIKTKFASAWAYDGDDILEMLISTDYNGNPDSANWQKIDVQFANELTQTQHEWINSGEIDLSNYDGSINVAFRYTGGTENLTRTFRIDDFEISGIASDDKPTTTLSATELFFENETDINSYILEVANIHNSLNIIANGSFQLSLDSLTWQDSLTITPVNKTINPTEIFVRLASGETLSYGTFSLINHTENGNSLAEVKLSSILSTAKTLDLVTWNVEWLGAPEKSKSASTVDQQMKEVAEAILEVDADIYALQEVVITADKNYLDVLVDSLNKNSEYTWASSFNPRHSYDWTAPDPNFPPQKTAFIYRTDVVSNVASKAIFADEFTSKTEHNLVGYTGDPSDFMASGRLPFQITADVNINGNIQTISLINLHFKCCSDGLNRRLADAKYLKSYIDSNLDDKNVVILGDYNSTGYENEIDSWGWYDNNNEDFLRAGGKRLDHISISNELYDEYELLENSYFTQSENISDHDPQIVRLLFPGVEAPVDSIIFEALPNAIYGDSSIILNAVHSNGDSIFYESSDSTIVNIEGNIVEILSAGTVDIIASSINDSAYPTRRTLTINKKELVIKVTDATRVVGEDLSNFTIESNGFVYNDQISDLDGVLEFNIIDNKIIASGLSSDNYEITFQPGTLTLLNNANDITFFSYGKREGIINTEAKTVSLEIKETRKIDTTKVAIEISEGASYSILSNTKKAVVINVVSEAGETQEWTVNVSRLTSVKVIAKTLKIFPIPAYNFFKVSCPVFGENTFKYKIYNTRGNVVKQGKAYNREKIGVRKLRCGNYFVEIIYKGNKVTRKIQIR</sequence>
<feature type="compositionally biased region" description="Polar residues" evidence="4">
    <location>
        <begin position="459"/>
        <end position="481"/>
    </location>
</feature>
<dbReference type="EMBL" id="JAVDQD010000009">
    <property type="protein sequence ID" value="MDR6241612.1"/>
    <property type="molecule type" value="Genomic_DNA"/>
</dbReference>
<dbReference type="InterPro" id="IPR007346">
    <property type="entry name" value="Endonuclease-I"/>
</dbReference>
<dbReference type="PANTHER" id="PTHR33607:SF2">
    <property type="entry name" value="ENDONUCLEASE-1"/>
    <property type="match status" value="1"/>
</dbReference>
<feature type="region of interest" description="Disordered" evidence="4">
    <location>
        <begin position="455"/>
        <end position="483"/>
    </location>
</feature>
<dbReference type="RefSeq" id="WP_309942540.1">
    <property type="nucleotide sequence ID" value="NZ_AP025307.1"/>
</dbReference>
<dbReference type="SUPFAM" id="SSF54060">
    <property type="entry name" value="His-Me finger endonucleases"/>
    <property type="match status" value="1"/>
</dbReference>
<feature type="compositionally biased region" description="Low complexity" evidence="4">
    <location>
        <begin position="189"/>
        <end position="202"/>
    </location>
</feature>
<dbReference type="Proteomes" id="UP001185092">
    <property type="component" value="Unassembled WGS sequence"/>
</dbReference>
<evidence type="ECO:0000313" key="7">
    <source>
        <dbReference type="EMBL" id="MDR6241612.1"/>
    </source>
</evidence>
<comment type="similarity">
    <text evidence="1">Belongs to the EndA/NucM nuclease family.</text>
</comment>
<dbReference type="InterPro" id="IPR026444">
    <property type="entry name" value="Secre_tail"/>
</dbReference>
<evidence type="ECO:0000256" key="5">
    <source>
        <dbReference type="SAM" id="SignalP"/>
    </source>
</evidence>
<feature type="domain" description="LTD" evidence="6">
    <location>
        <begin position="19"/>
        <end position="143"/>
    </location>
</feature>
<name>A0AAE3XS47_9BACT</name>
<dbReference type="InterPro" id="IPR005135">
    <property type="entry name" value="Endo/exonuclease/phosphatase"/>
</dbReference>
<dbReference type="InterPro" id="IPR001322">
    <property type="entry name" value="Lamin_tail_dom"/>
</dbReference>
<evidence type="ECO:0000256" key="3">
    <source>
        <dbReference type="ARBA" id="ARBA00022801"/>
    </source>
</evidence>
<evidence type="ECO:0000313" key="8">
    <source>
        <dbReference type="Proteomes" id="UP001185092"/>
    </source>
</evidence>
<keyword evidence="8" id="KW-1185">Reference proteome</keyword>
<reference evidence="7" key="1">
    <citation type="submission" date="2023-07" db="EMBL/GenBank/DDBJ databases">
        <title>Genomic Encyclopedia of Type Strains, Phase IV (KMG-IV): sequencing the most valuable type-strain genomes for metagenomic binning, comparative biology and taxonomic classification.</title>
        <authorList>
            <person name="Goeker M."/>
        </authorList>
    </citation>
    <scope>NUCLEOTIDE SEQUENCE</scope>
    <source>
        <strain evidence="7">DSM 26174</strain>
    </source>
</reference>
<comment type="caution">
    <text evidence="7">The sequence shown here is derived from an EMBL/GenBank/DDBJ whole genome shotgun (WGS) entry which is preliminary data.</text>
</comment>